<dbReference type="EMBL" id="FNPC01000001">
    <property type="protein sequence ID" value="SDX82988.1"/>
    <property type="molecule type" value="Genomic_DNA"/>
</dbReference>
<dbReference type="Proteomes" id="UP000199079">
    <property type="component" value="Unassembled WGS sequence"/>
</dbReference>
<keyword evidence="3" id="KW-1185">Reference proteome</keyword>
<feature type="domain" description="N-acetyltransferase" evidence="1">
    <location>
        <begin position="3"/>
        <end position="165"/>
    </location>
</feature>
<name>A0A1H3EY30_9EURY</name>
<dbReference type="SUPFAM" id="SSF55729">
    <property type="entry name" value="Acyl-CoA N-acyltransferases (Nat)"/>
    <property type="match status" value="1"/>
</dbReference>
<dbReference type="RefSeq" id="WP_021073348.1">
    <property type="nucleotide sequence ID" value="NZ_FNPC01000001.1"/>
</dbReference>
<gene>
    <name evidence="2" type="ORF">SAMN05216564_101623</name>
</gene>
<accession>A0A1H3EY30</accession>
<dbReference type="GO" id="GO:0016747">
    <property type="term" value="F:acyltransferase activity, transferring groups other than amino-acyl groups"/>
    <property type="evidence" value="ECO:0007669"/>
    <property type="project" value="InterPro"/>
</dbReference>
<evidence type="ECO:0000313" key="3">
    <source>
        <dbReference type="Proteomes" id="UP000199079"/>
    </source>
</evidence>
<protein>
    <submittedName>
        <fullName evidence="2">Acetyltransferase (GNAT) family protein</fullName>
    </submittedName>
</protein>
<evidence type="ECO:0000259" key="1">
    <source>
        <dbReference type="PROSITE" id="PS51186"/>
    </source>
</evidence>
<dbReference type="CDD" id="cd04301">
    <property type="entry name" value="NAT_SF"/>
    <property type="match status" value="1"/>
</dbReference>
<dbReference type="AlphaFoldDB" id="A0A1H3EY30"/>
<dbReference type="InterPro" id="IPR000182">
    <property type="entry name" value="GNAT_dom"/>
</dbReference>
<evidence type="ECO:0000313" key="2">
    <source>
        <dbReference type="EMBL" id="SDX82988.1"/>
    </source>
</evidence>
<dbReference type="GeneID" id="43839807"/>
<dbReference type="OrthoDB" id="125295at2157"/>
<dbReference type="Pfam" id="PF00583">
    <property type="entry name" value="Acetyltransf_1"/>
    <property type="match status" value="1"/>
</dbReference>
<proteinExistence type="predicted"/>
<dbReference type="InterPro" id="IPR016181">
    <property type="entry name" value="Acyl_CoA_acyltransferase"/>
</dbReference>
<sequence length="165" mass="19464">MTYEVRHAESGDGEELLELWHGFTEHLSKYDERYRHKESANDRWLKYFENQLLNSKYGTVVVAEDADSGDLVGVLEARVMGNHPIFRLENHGYINGHFVTEDHRGEGLGRRMVETAHEWFGEEPREVDFYRVDVMHGDEDSAEFYRNRGFEPVEHVYERRVDEDA</sequence>
<reference evidence="3" key="1">
    <citation type="submission" date="2016-10" db="EMBL/GenBank/DDBJ databases">
        <authorList>
            <person name="Varghese N."/>
            <person name="Submissions S."/>
        </authorList>
    </citation>
    <scope>NUCLEOTIDE SEQUENCE [LARGE SCALE GENOMIC DNA]</scope>
    <source>
        <strain evidence="3">DC30,IBRC 10041,KCTC 4046</strain>
    </source>
</reference>
<organism evidence="2 3">
    <name type="scientific">Halopenitus persicus</name>
    <dbReference type="NCBI Taxonomy" id="1048396"/>
    <lineage>
        <taxon>Archaea</taxon>
        <taxon>Methanobacteriati</taxon>
        <taxon>Methanobacteriota</taxon>
        <taxon>Stenosarchaea group</taxon>
        <taxon>Halobacteria</taxon>
        <taxon>Halobacteriales</taxon>
        <taxon>Haloferacaceae</taxon>
        <taxon>Halopenitus</taxon>
    </lineage>
</organism>
<dbReference type="Gene3D" id="3.40.630.30">
    <property type="match status" value="1"/>
</dbReference>
<keyword evidence="2" id="KW-0808">Transferase</keyword>
<dbReference type="PROSITE" id="PS51186">
    <property type="entry name" value="GNAT"/>
    <property type="match status" value="1"/>
</dbReference>